<dbReference type="OrthoDB" id="6368426at2"/>
<reference evidence="3 4" key="1">
    <citation type="submission" date="2019-02" db="EMBL/GenBank/DDBJ databases">
        <title>Deep-cultivation of Planctomycetes and their phenomic and genomic characterization uncovers novel biology.</title>
        <authorList>
            <person name="Wiegand S."/>
            <person name="Jogler M."/>
            <person name="Boedeker C."/>
            <person name="Pinto D."/>
            <person name="Vollmers J."/>
            <person name="Rivas-Marin E."/>
            <person name="Kohn T."/>
            <person name="Peeters S.H."/>
            <person name="Heuer A."/>
            <person name="Rast P."/>
            <person name="Oberbeckmann S."/>
            <person name="Bunk B."/>
            <person name="Jeske O."/>
            <person name="Meyerdierks A."/>
            <person name="Storesund J.E."/>
            <person name="Kallscheuer N."/>
            <person name="Luecker S."/>
            <person name="Lage O.M."/>
            <person name="Pohl T."/>
            <person name="Merkel B.J."/>
            <person name="Hornburger P."/>
            <person name="Mueller R.-W."/>
            <person name="Bruemmer F."/>
            <person name="Labrenz M."/>
            <person name="Spormann A.M."/>
            <person name="Op Den Camp H."/>
            <person name="Overmann J."/>
            <person name="Amann R."/>
            <person name="Jetten M.S.M."/>
            <person name="Mascher T."/>
            <person name="Medema M.H."/>
            <person name="Devos D.P."/>
            <person name="Kaster A.-K."/>
            <person name="Ovreas L."/>
            <person name="Rohde M."/>
            <person name="Galperin M.Y."/>
            <person name="Jogler C."/>
        </authorList>
    </citation>
    <scope>NUCLEOTIDE SEQUENCE [LARGE SCALE GENOMIC DNA]</scope>
    <source>
        <strain evidence="3 4">Poly59</strain>
    </source>
</reference>
<feature type="domain" description="UspA" evidence="2">
    <location>
        <begin position="147"/>
        <end position="287"/>
    </location>
</feature>
<dbReference type="PRINTS" id="PR01438">
    <property type="entry name" value="UNVRSLSTRESS"/>
</dbReference>
<dbReference type="Gene3D" id="3.40.50.620">
    <property type="entry name" value="HUPs"/>
    <property type="match status" value="2"/>
</dbReference>
<dbReference type="PANTHER" id="PTHR43010">
    <property type="entry name" value="UNIVERSAL STRESS PROTEIN SLR1230"/>
    <property type="match status" value="1"/>
</dbReference>
<comment type="caution">
    <text evidence="3">The sequence shown here is derived from an EMBL/GenBank/DDBJ whole genome shotgun (WGS) entry which is preliminary data.</text>
</comment>
<protein>
    <submittedName>
        <fullName evidence="3">Universal stress protein</fullName>
    </submittedName>
</protein>
<evidence type="ECO:0000256" key="1">
    <source>
        <dbReference type="ARBA" id="ARBA00008791"/>
    </source>
</evidence>
<keyword evidence="4" id="KW-1185">Reference proteome</keyword>
<dbReference type="Pfam" id="PF00582">
    <property type="entry name" value="Usp"/>
    <property type="match status" value="2"/>
</dbReference>
<dbReference type="SUPFAM" id="SSF52402">
    <property type="entry name" value="Adenine nucleotide alpha hydrolases-like"/>
    <property type="match status" value="2"/>
</dbReference>
<comment type="similarity">
    <text evidence="1">Belongs to the universal stress protein A family.</text>
</comment>
<dbReference type="InterPro" id="IPR006015">
    <property type="entry name" value="Universal_stress_UspA"/>
</dbReference>
<sequence length="306" mass="33019">MKVLLPIDGSAAASDAVKFVRSLADNQTVDVIVVMVSYDPSKYSFQPWVPEWTVQENARAEATLSKAKQLLAETCNSVLTIHGSGAPIPFLLKQAIDSDVDLIVLGAVGHSAVSRLLLGSVSDTIASQAKCSVVVVRPSDNDTGRPQRLVLAYDRSAASREAVAELMQWNLRGDTKVDVVSVVQNPFIFVGEGYVAEPNMVTPEQIQPVSETAERMASQIADHFHQTQSHVPVADHIGDAIVQAAQKEKAELIIVGDTGHSLLGELFLGSTSKYVLRHAPCSVWISRHHYKSDKSARENDDAVAAS</sequence>
<dbReference type="InterPro" id="IPR014729">
    <property type="entry name" value="Rossmann-like_a/b/a_fold"/>
</dbReference>
<dbReference type="CDD" id="cd00293">
    <property type="entry name" value="USP-like"/>
    <property type="match status" value="2"/>
</dbReference>
<evidence type="ECO:0000313" key="4">
    <source>
        <dbReference type="Proteomes" id="UP000317977"/>
    </source>
</evidence>
<evidence type="ECO:0000259" key="2">
    <source>
        <dbReference type="Pfam" id="PF00582"/>
    </source>
</evidence>
<dbReference type="EMBL" id="SJPX01000006">
    <property type="protein sequence ID" value="TWU46697.1"/>
    <property type="molecule type" value="Genomic_DNA"/>
</dbReference>
<dbReference type="RefSeq" id="WP_146537551.1">
    <property type="nucleotide sequence ID" value="NZ_SJPX01000006.1"/>
</dbReference>
<organism evidence="3 4">
    <name type="scientific">Rubripirellula reticaptiva</name>
    <dbReference type="NCBI Taxonomy" id="2528013"/>
    <lineage>
        <taxon>Bacteria</taxon>
        <taxon>Pseudomonadati</taxon>
        <taxon>Planctomycetota</taxon>
        <taxon>Planctomycetia</taxon>
        <taxon>Pirellulales</taxon>
        <taxon>Pirellulaceae</taxon>
        <taxon>Rubripirellula</taxon>
    </lineage>
</organism>
<dbReference type="Proteomes" id="UP000317977">
    <property type="component" value="Unassembled WGS sequence"/>
</dbReference>
<gene>
    <name evidence="3" type="ORF">Poly59_56700</name>
</gene>
<dbReference type="InterPro" id="IPR006016">
    <property type="entry name" value="UspA"/>
</dbReference>
<dbReference type="AlphaFoldDB" id="A0A5C6EF95"/>
<feature type="domain" description="UspA" evidence="2">
    <location>
        <begin position="2"/>
        <end position="137"/>
    </location>
</feature>
<name>A0A5C6EF95_9BACT</name>
<dbReference type="InterPro" id="IPR051688">
    <property type="entry name" value="USP_A"/>
</dbReference>
<accession>A0A5C6EF95</accession>
<dbReference type="PANTHER" id="PTHR43010:SF1">
    <property type="entry name" value="USPA DOMAIN-CONTAINING PROTEIN"/>
    <property type="match status" value="1"/>
</dbReference>
<proteinExistence type="inferred from homology"/>
<evidence type="ECO:0000313" key="3">
    <source>
        <dbReference type="EMBL" id="TWU46697.1"/>
    </source>
</evidence>